<evidence type="ECO:0000313" key="1">
    <source>
        <dbReference type="EMBL" id="QAT60775.1"/>
    </source>
</evidence>
<proteinExistence type="predicted"/>
<dbReference type="EMBL" id="CP035282">
    <property type="protein sequence ID" value="QAT60775.1"/>
    <property type="molecule type" value="Genomic_DNA"/>
</dbReference>
<dbReference type="SUPFAM" id="SSF54001">
    <property type="entry name" value="Cysteine proteinases"/>
    <property type="match status" value="1"/>
</dbReference>
<name>A0A410Q9V6_9FIRM</name>
<sequence length="215" mass="25372">MRKIRKKDWNNIKSSKFYRQESYKIYIVLTYSGTFLSRCIKTYTGEPYSHVSVSLNVKLNNMYSFGRKYYKNPFIGGFVEESINKGVYGKFKNTTCAVYSLKINEIQYNNLRNLLYKFEINRERYGYNLLGLLGVILNTPIKRKYKFFCSQFVATLLDYSGIHIFNKPASLVSPKDFRYCSKMTLIYEGRLNDYKVNYEELSDIRIGESLDKKIS</sequence>
<reference evidence="2" key="1">
    <citation type="submission" date="2019-01" db="EMBL/GenBank/DDBJ databases">
        <title>Draft genomes of a novel of Sporanaerobacter strains.</title>
        <authorList>
            <person name="Ma S."/>
        </authorList>
    </citation>
    <scope>NUCLEOTIDE SEQUENCE [LARGE SCALE GENOMIC DNA]</scope>
    <source>
        <strain evidence="2">NJN-17</strain>
    </source>
</reference>
<dbReference type="Proteomes" id="UP000287969">
    <property type="component" value="Chromosome"/>
</dbReference>
<dbReference type="Gene3D" id="3.90.1720.10">
    <property type="entry name" value="endopeptidase domain like (from Nostoc punctiforme)"/>
    <property type="match status" value="1"/>
</dbReference>
<dbReference type="OrthoDB" id="1645744at2"/>
<dbReference type="RefSeq" id="WP_071139661.1">
    <property type="nucleotide sequence ID" value="NZ_CP035282.1"/>
</dbReference>
<dbReference type="AlphaFoldDB" id="A0A410Q9V6"/>
<organism evidence="1 2">
    <name type="scientific">Acidilutibacter cellobiosedens</name>
    <dbReference type="NCBI Taxonomy" id="2507161"/>
    <lineage>
        <taxon>Bacteria</taxon>
        <taxon>Bacillati</taxon>
        <taxon>Bacillota</taxon>
        <taxon>Tissierellia</taxon>
        <taxon>Tissierellales</taxon>
        <taxon>Acidilutibacteraceae</taxon>
        <taxon>Acidilutibacter</taxon>
    </lineage>
</organism>
<dbReference type="KEGG" id="spoa:EQM13_03855"/>
<protein>
    <submittedName>
        <fullName evidence="1">Uncharacterized protein</fullName>
    </submittedName>
</protein>
<gene>
    <name evidence="1" type="ORF">EQM13_03855</name>
</gene>
<evidence type="ECO:0000313" key="2">
    <source>
        <dbReference type="Proteomes" id="UP000287969"/>
    </source>
</evidence>
<keyword evidence="2" id="KW-1185">Reference proteome</keyword>
<accession>A0A410Q9V6</accession>
<dbReference type="InterPro" id="IPR038765">
    <property type="entry name" value="Papain-like_cys_pep_sf"/>
</dbReference>